<protein>
    <submittedName>
        <fullName evidence="1">Uncharacterized protein</fullName>
    </submittedName>
</protein>
<proteinExistence type="predicted"/>
<dbReference type="Proteomes" id="UP001163603">
    <property type="component" value="Chromosome 10"/>
</dbReference>
<reference evidence="2" key="1">
    <citation type="journal article" date="2023" name="G3 (Bethesda)">
        <title>Genome assembly and association tests identify interacting loci associated with vigor, precocity, and sex in interspecific pistachio rootstocks.</title>
        <authorList>
            <person name="Palmer W."/>
            <person name="Jacygrad E."/>
            <person name="Sagayaradj S."/>
            <person name="Cavanaugh K."/>
            <person name="Han R."/>
            <person name="Bertier L."/>
            <person name="Beede B."/>
            <person name="Kafkas S."/>
            <person name="Golino D."/>
            <person name="Preece J."/>
            <person name="Michelmore R."/>
        </authorList>
    </citation>
    <scope>NUCLEOTIDE SEQUENCE [LARGE SCALE GENOMIC DNA]</scope>
</reference>
<dbReference type="EMBL" id="CM047745">
    <property type="protein sequence ID" value="KAJ0025606.1"/>
    <property type="molecule type" value="Genomic_DNA"/>
</dbReference>
<name>A0ACC0XY32_9ROSI</name>
<keyword evidence="2" id="KW-1185">Reference proteome</keyword>
<evidence type="ECO:0000313" key="2">
    <source>
        <dbReference type="Proteomes" id="UP001163603"/>
    </source>
</evidence>
<gene>
    <name evidence="1" type="ORF">Pint_08302</name>
</gene>
<organism evidence="1 2">
    <name type="scientific">Pistacia integerrima</name>
    <dbReference type="NCBI Taxonomy" id="434235"/>
    <lineage>
        <taxon>Eukaryota</taxon>
        <taxon>Viridiplantae</taxon>
        <taxon>Streptophyta</taxon>
        <taxon>Embryophyta</taxon>
        <taxon>Tracheophyta</taxon>
        <taxon>Spermatophyta</taxon>
        <taxon>Magnoliopsida</taxon>
        <taxon>eudicotyledons</taxon>
        <taxon>Gunneridae</taxon>
        <taxon>Pentapetalae</taxon>
        <taxon>rosids</taxon>
        <taxon>malvids</taxon>
        <taxon>Sapindales</taxon>
        <taxon>Anacardiaceae</taxon>
        <taxon>Pistacia</taxon>
    </lineage>
</organism>
<sequence>MTCSVCKVTGYNARTCIKKNPSQSEASTVDNANAQRDNNARQKTKQQHKGSGYGVYIDTDNGMTTYNIRPPHSYMIRWMMGDEHLVGSSQTASNNTTYGNDHVSQSSRMQ</sequence>
<comment type="caution">
    <text evidence="1">The sequence shown here is derived from an EMBL/GenBank/DDBJ whole genome shotgun (WGS) entry which is preliminary data.</text>
</comment>
<evidence type="ECO:0000313" key="1">
    <source>
        <dbReference type="EMBL" id="KAJ0025606.1"/>
    </source>
</evidence>
<accession>A0ACC0XY32</accession>